<organism evidence="2 3">
    <name type="scientific">Lentibacillus juripiscarius</name>
    <dbReference type="NCBI Taxonomy" id="257446"/>
    <lineage>
        <taxon>Bacteria</taxon>
        <taxon>Bacillati</taxon>
        <taxon>Bacillota</taxon>
        <taxon>Bacilli</taxon>
        <taxon>Bacillales</taxon>
        <taxon>Bacillaceae</taxon>
        <taxon>Lentibacillus</taxon>
    </lineage>
</organism>
<dbReference type="EMBL" id="JBHUNA010000005">
    <property type="protein sequence ID" value="MFD2760040.1"/>
    <property type="molecule type" value="Genomic_DNA"/>
</dbReference>
<evidence type="ECO:0000313" key="2">
    <source>
        <dbReference type="EMBL" id="MFD2760040.1"/>
    </source>
</evidence>
<gene>
    <name evidence="2" type="ORF">ACFSUO_03455</name>
</gene>
<feature type="coiled-coil region" evidence="1">
    <location>
        <begin position="81"/>
        <end position="108"/>
    </location>
</feature>
<dbReference type="Proteomes" id="UP001597502">
    <property type="component" value="Unassembled WGS sequence"/>
</dbReference>
<accession>A0ABW5V3K6</accession>
<evidence type="ECO:0000256" key="1">
    <source>
        <dbReference type="SAM" id="Coils"/>
    </source>
</evidence>
<dbReference type="RefSeq" id="WP_382391133.1">
    <property type="nucleotide sequence ID" value="NZ_JBHUNA010000005.1"/>
</dbReference>
<sequence length="109" mass="13078">MFGIIGVMAAAMLLFMFRDGKKYETVYSGSESNLSEANEYYWLLKGNKIPFKYQIPYNWSNFYQFGYKESPVYIKVSENDVDKAKKVMMNYRIEKMKMERNIETERSKW</sequence>
<protein>
    <submittedName>
        <fullName evidence="2">Uncharacterized protein</fullName>
    </submittedName>
</protein>
<evidence type="ECO:0000313" key="3">
    <source>
        <dbReference type="Proteomes" id="UP001597502"/>
    </source>
</evidence>
<comment type="caution">
    <text evidence="2">The sequence shown here is derived from an EMBL/GenBank/DDBJ whole genome shotgun (WGS) entry which is preliminary data.</text>
</comment>
<proteinExistence type="predicted"/>
<reference evidence="3" key="1">
    <citation type="journal article" date="2019" name="Int. J. Syst. Evol. Microbiol.">
        <title>The Global Catalogue of Microorganisms (GCM) 10K type strain sequencing project: providing services to taxonomists for standard genome sequencing and annotation.</title>
        <authorList>
            <consortium name="The Broad Institute Genomics Platform"/>
            <consortium name="The Broad Institute Genome Sequencing Center for Infectious Disease"/>
            <person name="Wu L."/>
            <person name="Ma J."/>
        </authorList>
    </citation>
    <scope>NUCLEOTIDE SEQUENCE [LARGE SCALE GENOMIC DNA]</scope>
    <source>
        <strain evidence="3">TISTR 1535</strain>
    </source>
</reference>
<keyword evidence="3" id="KW-1185">Reference proteome</keyword>
<keyword evidence="1" id="KW-0175">Coiled coil</keyword>
<name>A0ABW5V3K6_9BACI</name>